<dbReference type="InterPro" id="IPR002773">
    <property type="entry name" value="Deoxyhypusine_synthase"/>
</dbReference>
<dbReference type="NCBIfam" id="NF002294">
    <property type="entry name" value="PRK01221.1"/>
    <property type="match status" value="1"/>
</dbReference>
<evidence type="ECO:0000313" key="3">
    <source>
        <dbReference type="EMBL" id="HHQ80545.1"/>
    </source>
</evidence>
<accession>A0A7J3ZK98</accession>
<dbReference type="PANTHER" id="PTHR11703:SF0">
    <property type="entry name" value="DEOXYHYPUSINE SYNTHASE"/>
    <property type="match status" value="1"/>
</dbReference>
<evidence type="ECO:0000256" key="1">
    <source>
        <dbReference type="ARBA" id="ARBA00009892"/>
    </source>
</evidence>
<dbReference type="SUPFAM" id="SSF52467">
    <property type="entry name" value="DHS-like NAD/FAD-binding domain"/>
    <property type="match status" value="1"/>
</dbReference>
<dbReference type="Pfam" id="PF01916">
    <property type="entry name" value="DS"/>
    <property type="match status" value="1"/>
</dbReference>
<dbReference type="Gene3D" id="3.40.910.10">
    <property type="entry name" value="Deoxyhypusine synthase"/>
    <property type="match status" value="1"/>
</dbReference>
<dbReference type="GO" id="GO:0034038">
    <property type="term" value="F:deoxyhypusine synthase activity"/>
    <property type="evidence" value="ECO:0007669"/>
    <property type="project" value="UniProtKB-EC"/>
</dbReference>
<dbReference type="PANTHER" id="PTHR11703">
    <property type="entry name" value="DEOXYHYPUSINE SYNTHASE"/>
    <property type="match status" value="1"/>
</dbReference>
<comment type="caution">
    <text evidence="3">The sequence shown here is derived from an EMBL/GenBank/DDBJ whole genome shotgun (WGS) entry which is preliminary data.</text>
</comment>
<dbReference type="FunFam" id="3.40.910.10:FF:000010">
    <property type="entry name" value="Deoxyhypusine synthase"/>
    <property type="match status" value="1"/>
</dbReference>
<reference evidence="3" key="1">
    <citation type="journal article" date="2020" name="mSystems">
        <title>Genome- and Community-Level Interaction Insights into Carbon Utilization and Element Cycling Functions of Hydrothermarchaeota in Hydrothermal Sediment.</title>
        <authorList>
            <person name="Zhou Z."/>
            <person name="Liu Y."/>
            <person name="Xu W."/>
            <person name="Pan J."/>
            <person name="Luo Z.H."/>
            <person name="Li M."/>
        </authorList>
    </citation>
    <scope>NUCLEOTIDE SEQUENCE [LARGE SCALE GENOMIC DNA]</scope>
    <source>
        <strain evidence="3">SpSt-1116</strain>
    </source>
</reference>
<comment type="similarity">
    <text evidence="1">Belongs to the deoxyhypusine synthase family.</text>
</comment>
<dbReference type="EMBL" id="DRZC01000054">
    <property type="protein sequence ID" value="HHQ80545.1"/>
    <property type="molecule type" value="Genomic_DNA"/>
</dbReference>
<organism evidence="3">
    <name type="scientific">Fervidicoccus fontis</name>
    <dbReference type="NCBI Taxonomy" id="683846"/>
    <lineage>
        <taxon>Archaea</taxon>
        <taxon>Thermoproteota</taxon>
        <taxon>Thermoprotei</taxon>
        <taxon>Fervidicoccales</taxon>
        <taxon>Fervidicoccaceae</taxon>
        <taxon>Fervidicoccus</taxon>
    </lineage>
</organism>
<dbReference type="EC" id="2.5.1.46" evidence="3"/>
<dbReference type="GO" id="GO:0005737">
    <property type="term" value="C:cytoplasm"/>
    <property type="evidence" value="ECO:0007669"/>
    <property type="project" value="TreeGrafter"/>
</dbReference>
<keyword evidence="3" id="KW-0808">Transferase</keyword>
<name>A0A7J3ZK98_9CREN</name>
<keyword evidence="2" id="KW-0520">NAD</keyword>
<proteinExistence type="inferred from homology"/>
<sequence>MRRDSILRETIEDDPPARELLKALRDLVEYYRRIHGFMAGHLAAAYDILKEARSKSDIRILSFTGNIIASGIRGLVAWLIKEGHFNLVITTCGAVDHDIAKSVGGLYYRGSFALDDDALESLEVHRLGNVLIPQENYGPLVEKVVRRVFEEGGISGRNLPGYKLLWHVGSMLDDERSFLRAAWQRGVPVIVPGFYDGSFGTNVLVYSRLHNTTIDLSEDQKLLENTFFTASGKKIAALILGGGISKHHAIWWSQFAGGLDYAVYVTTAVEYDGSLSGAHPKEAISWRKLKRKAKYVVVYGDVTLVLPILASALV</sequence>
<evidence type="ECO:0000256" key="2">
    <source>
        <dbReference type="ARBA" id="ARBA00023027"/>
    </source>
</evidence>
<gene>
    <name evidence="3" type="ORF">ENM78_03720</name>
</gene>
<dbReference type="InterPro" id="IPR036982">
    <property type="entry name" value="Deoxyhypusine_synthase_sf"/>
</dbReference>
<dbReference type="InterPro" id="IPR029035">
    <property type="entry name" value="DHS-like_NAD/FAD-binding_dom"/>
</dbReference>
<protein>
    <submittedName>
        <fullName evidence="3">Deoxyhypusine synthase</fullName>
        <ecNumber evidence="3">2.5.1.46</ecNumber>
    </submittedName>
</protein>
<dbReference type="AlphaFoldDB" id="A0A7J3ZK98"/>